<dbReference type="GO" id="GO:0015293">
    <property type="term" value="F:symporter activity"/>
    <property type="evidence" value="ECO:0007669"/>
    <property type="project" value="UniProtKB-KW"/>
</dbReference>
<feature type="transmembrane region" description="Helical" evidence="7">
    <location>
        <begin position="258"/>
        <end position="282"/>
    </location>
</feature>
<feature type="transmembrane region" description="Helical" evidence="7">
    <location>
        <begin position="360"/>
        <end position="383"/>
    </location>
</feature>
<feature type="transmembrane region" description="Helical" evidence="7">
    <location>
        <begin position="66"/>
        <end position="87"/>
    </location>
</feature>
<evidence type="ECO:0000256" key="3">
    <source>
        <dbReference type="ARBA" id="ARBA00022692"/>
    </source>
</evidence>
<dbReference type="InterPro" id="IPR001046">
    <property type="entry name" value="NRAMP_fam"/>
</dbReference>
<dbReference type="Proteomes" id="UP000702544">
    <property type="component" value="Unassembled WGS sequence"/>
</dbReference>
<dbReference type="AlphaFoldDB" id="A0AAE5C834"/>
<name>A0AAE5C834_9BACT</name>
<evidence type="ECO:0000256" key="6">
    <source>
        <dbReference type="ARBA" id="ARBA00023136"/>
    </source>
</evidence>
<keyword evidence="4" id="KW-0769">Symport</keyword>
<feature type="transmembrane region" description="Helical" evidence="7">
    <location>
        <begin position="133"/>
        <end position="153"/>
    </location>
</feature>
<evidence type="ECO:0000313" key="9">
    <source>
        <dbReference type="Proteomes" id="UP000702544"/>
    </source>
</evidence>
<gene>
    <name evidence="8" type="ORF">GWO12_03325</name>
</gene>
<feature type="transmembrane region" description="Helical" evidence="7">
    <location>
        <begin position="173"/>
        <end position="194"/>
    </location>
</feature>
<proteinExistence type="predicted"/>
<dbReference type="Pfam" id="PF01566">
    <property type="entry name" value="Nramp"/>
    <property type="match status" value="1"/>
</dbReference>
<keyword evidence="6 7" id="KW-0472">Membrane</keyword>
<evidence type="ECO:0000256" key="5">
    <source>
        <dbReference type="ARBA" id="ARBA00022989"/>
    </source>
</evidence>
<organism evidence="8 9">
    <name type="scientific">Candidatus Kutchimonas denitrificans</name>
    <dbReference type="NCBI Taxonomy" id="3056748"/>
    <lineage>
        <taxon>Bacteria</taxon>
        <taxon>Pseudomonadati</taxon>
        <taxon>Gemmatimonadota</taxon>
        <taxon>Gemmatimonadia</taxon>
        <taxon>Candidatus Palauibacterales</taxon>
        <taxon>Candidatus Palauibacteraceae</taxon>
        <taxon>Candidatus Kutchimonas</taxon>
    </lineage>
</organism>
<dbReference type="PANTHER" id="PTHR11706:SF33">
    <property type="entry name" value="NATURAL RESISTANCE-ASSOCIATED MACROPHAGE PROTEIN 2"/>
    <property type="match status" value="1"/>
</dbReference>
<dbReference type="GO" id="GO:0005886">
    <property type="term" value="C:plasma membrane"/>
    <property type="evidence" value="ECO:0007669"/>
    <property type="project" value="TreeGrafter"/>
</dbReference>
<feature type="transmembrane region" description="Helical" evidence="7">
    <location>
        <begin position="107"/>
        <end position="124"/>
    </location>
</feature>
<evidence type="ECO:0000256" key="1">
    <source>
        <dbReference type="ARBA" id="ARBA00004141"/>
    </source>
</evidence>
<keyword evidence="2" id="KW-0813">Transport</keyword>
<dbReference type="PANTHER" id="PTHR11706">
    <property type="entry name" value="SOLUTE CARRIER PROTEIN FAMILY 11 MEMBER"/>
    <property type="match status" value="1"/>
</dbReference>
<evidence type="ECO:0000256" key="7">
    <source>
        <dbReference type="SAM" id="Phobius"/>
    </source>
</evidence>
<feature type="transmembrane region" description="Helical" evidence="7">
    <location>
        <begin position="303"/>
        <end position="320"/>
    </location>
</feature>
<feature type="transmembrane region" description="Helical" evidence="7">
    <location>
        <begin position="24"/>
        <end position="45"/>
    </location>
</feature>
<feature type="transmembrane region" description="Helical" evidence="7">
    <location>
        <begin position="326"/>
        <end position="348"/>
    </location>
</feature>
<protein>
    <submittedName>
        <fullName evidence="8">Divalent metal cation transporter</fullName>
    </submittedName>
</protein>
<dbReference type="EMBL" id="JAACAK010000026">
    <property type="protein sequence ID" value="NIR74131.1"/>
    <property type="molecule type" value="Genomic_DNA"/>
</dbReference>
<comment type="caution">
    <text evidence="8">The sequence shown here is derived from an EMBL/GenBank/DDBJ whole genome shotgun (WGS) entry which is preliminary data.</text>
</comment>
<dbReference type="GO" id="GO:0005384">
    <property type="term" value="F:manganese ion transmembrane transporter activity"/>
    <property type="evidence" value="ECO:0007669"/>
    <property type="project" value="TreeGrafter"/>
</dbReference>
<dbReference type="GO" id="GO:0015086">
    <property type="term" value="F:cadmium ion transmembrane transporter activity"/>
    <property type="evidence" value="ECO:0007669"/>
    <property type="project" value="TreeGrafter"/>
</dbReference>
<evidence type="ECO:0000313" key="8">
    <source>
        <dbReference type="EMBL" id="NIR74131.1"/>
    </source>
</evidence>
<feature type="transmembrane region" description="Helical" evidence="7">
    <location>
        <begin position="215"/>
        <end position="238"/>
    </location>
</feature>
<dbReference type="PRINTS" id="PR00447">
    <property type="entry name" value="NATRESASSCMP"/>
</dbReference>
<dbReference type="NCBIfam" id="NF037982">
    <property type="entry name" value="Nramp_1"/>
    <property type="match status" value="1"/>
</dbReference>
<evidence type="ECO:0000256" key="2">
    <source>
        <dbReference type="ARBA" id="ARBA00022448"/>
    </source>
</evidence>
<dbReference type="GO" id="GO:0034755">
    <property type="term" value="P:iron ion transmembrane transport"/>
    <property type="evidence" value="ECO:0007669"/>
    <property type="project" value="TreeGrafter"/>
</dbReference>
<sequence length="389" mass="38949">MVAAAFIGPGTVTTATVAGAEHGYVLVWALVFAVLAALVLQEMSARLGVVGGMGLGEAMRRRFDQPLARAVTTALVLGAILIGNAAYETGNLLGGALGLESLLGGSGRFWGPALGALAFALLWTGRYRWVERALVLMVAVMGIVFLTTAVALGPDLGDLLGGLVPSGLGDRTVLLTALGLVGTTVVPYNLFLHASAAHERWPGPGNLPAARGDTAVSVTFGGLISIGVLVSAAALPAATGVVSAGDMAQALEPLLGRWAGAFFACGLLAAGLSSAITAPLAAAYATCGVMGWDAGLRSSGARAVWIPVLLAGVFFSLLAVRPVPAIIFAQAANGLLLPVVAGFLLYVANDHSLLGDRSNGIGSNVLAGAMVLLAAALGVRSLVGALAGL</sequence>
<keyword evidence="5 7" id="KW-1133">Transmembrane helix</keyword>
<keyword evidence="3 7" id="KW-0812">Transmembrane</keyword>
<reference evidence="8 9" key="1">
    <citation type="submission" date="2020-01" db="EMBL/GenBank/DDBJ databases">
        <title>Genomes assembled from Gulf of Kutch pelagic sediment metagenomes.</title>
        <authorList>
            <person name="Chandrashekar M."/>
            <person name="Mahajan M.S."/>
            <person name="Dave K.J."/>
            <person name="Vatsa P."/>
            <person name="Nathani N.M."/>
        </authorList>
    </citation>
    <scope>NUCLEOTIDE SEQUENCE [LARGE SCALE GENOMIC DNA]</scope>
    <source>
        <strain evidence="8">KS3-K002</strain>
    </source>
</reference>
<accession>A0AAE5C834</accession>
<comment type="subcellular location">
    <subcellularLocation>
        <location evidence="1">Membrane</location>
        <topology evidence="1">Multi-pass membrane protein</topology>
    </subcellularLocation>
</comment>
<evidence type="ECO:0000256" key="4">
    <source>
        <dbReference type="ARBA" id="ARBA00022847"/>
    </source>
</evidence>